<dbReference type="SUPFAM" id="SSF57701">
    <property type="entry name" value="Zn2/Cys6 DNA-binding domain"/>
    <property type="match status" value="1"/>
</dbReference>
<name>A0A9W8PC48_9AGAR</name>
<accession>A0A9W8PC48</accession>
<dbReference type="GO" id="GO:0000981">
    <property type="term" value="F:DNA-binding transcription factor activity, RNA polymerase II-specific"/>
    <property type="evidence" value="ECO:0007669"/>
    <property type="project" value="InterPro"/>
</dbReference>
<comment type="caution">
    <text evidence="2">The sequence shown here is derived from an EMBL/GenBank/DDBJ whole genome shotgun (WGS) entry which is preliminary data.</text>
</comment>
<dbReference type="Proteomes" id="UP001142393">
    <property type="component" value="Unassembled WGS sequence"/>
</dbReference>
<dbReference type="AlphaFoldDB" id="A0A9W8PC48"/>
<organism evidence="2 3">
    <name type="scientific">Lentinula detonsa</name>
    <dbReference type="NCBI Taxonomy" id="2804962"/>
    <lineage>
        <taxon>Eukaryota</taxon>
        <taxon>Fungi</taxon>
        <taxon>Dikarya</taxon>
        <taxon>Basidiomycota</taxon>
        <taxon>Agaricomycotina</taxon>
        <taxon>Agaricomycetes</taxon>
        <taxon>Agaricomycetidae</taxon>
        <taxon>Agaricales</taxon>
        <taxon>Marasmiineae</taxon>
        <taxon>Omphalotaceae</taxon>
        <taxon>Lentinula</taxon>
    </lineage>
</organism>
<dbReference type="InterPro" id="IPR001138">
    <property type="entry name" value="Zn2Cys6_DnaBD"/>
</dbReference>
<dbReference type="Pfam" id="PF00172">
    <property type="entry name" value="Zn_clus"/>
    <property type="match status" value="1"/>
</dbReference>
<dbReference type="GO" id="GO:0008270">
    <property type="term" value="F:zinc ion binding"/>
    <property type="evidence" value="ECO:0007669"/>
    <property type="project" value="InterPro"/>
</dbReference>
<sequence length="211" mass="24328">MEANRFFLQRLLTWALHLRRKHRKNALNIVAKLTIPSLHSACDFCHMKKRKCQFPDSSSKSCLLCARSGRKSCTYDRQYLYYRADRSALNVPRKEGGATDALSVLRIKEDPYELRFLVGEQMQPPSFLGDHHQSEPRFYQNNSYANRVSIMTENRMLSPPVPYGPYCPQLQLPPILPMSHYGTIGQSMPQPHFSLPPIRLLIAEIESAKHL</sequence>
<keyword evidence="3" id="KW-1185">Reference proteome</keyword>
<feature type="domain" description="Zn(2)-C6 fungal-type" evidence="1">
    <location>
        <begin position="41"/>
        <end position="75"/>
    </location>
</feature>
<evidence type="ECO:0000313" key="3">
    <source>
        <dbReference type="Proteomes" id="UP001142393"/>
    </source>
</evidence>
<evidence type="ECO:0000259" key="1">
    <source>
        <dbReference type="PROSITE" id="PS50048"/>
    </source>
</evidence>
<dbReference type="EMBL" id="JANVFU010000001">
    <property type="protein sequence ID" value="KAJ3751152.1"/>
    <property type="molecule type" value="Genomic_DNA"/>
</dbReference>
<dbReference type="CDD" id="cd00067">
    <property type="entry name" value="GAL4"/>
    <property type="match status" value="1"/>
</dbReference>
<gene>
    <name evidence="2" type="ORF">DFH05DRAFT_166543</name>
</gene>
<dbReference type="PROSITE" id="PS50048">
    <property type="entry name" value="ZN2_CY6_FUNGAL_2"/>
    <property type="match status" value="1"/>
</dbReference>
<protein>
    <recommendedName>
        <fullName evidence="1">Zn(2)-C6 fungal-type domain-containing protein</fullName>
    </recommendedName>
</protein>
<dbReference type="InterPro" id="IPR036864">
    <property type="entry name" value="Zn2-C6_fun-type_DNA-bd_sf"/>
</dbReference>
<evidence type="ECO:0000313" key="2">
    <source>
        <dbReference type="EMBL" id="KAJ3751152.1"/>
    </source>
</evidence>
<dbReference type="PROSITE" id="PS00463">
    <property type="entry name" value="ZN2_CY6_FUNGAL_1"/>
    <property type="match status" value="1"/>
</dbReference>
<reference evidence="2 3" key="1">
    <citation type="journal article" date="2023" name="Proc. Natl. Acad. Sci. U.S.A.">
        <title>A global phylogenomic analysis of the shiitake genus Lentinula.</title>
        <authorList>
            <person name="Sierra-Patev S."/>
            <person name="Min B."/>
            <person name="Naranjo-Ortiz M."/>
            <person name="Looney B."/>
            <person name="Konkel Z."/>
            <person name="Slot J.C."/>
            <person name="Sakamoto Y."/>
            <person name="Steenwyk J.L."/>
            <person name="Rokas A."/>
            <person name="Carro J."/>
            <person name="Camarero S."/>
            <person name="Ferreira P."/>
            <person name="Molpeceres G."/>
            <person name="Ruiz-Duenas F.J."/>
            <person name="Serrano A."/>
            <person name="Henrissat B."/>
            <person name="Drula E."/>
            <person name="Hughes K.W."/>
            <person name="Mata J.L."/>
            <person name="Ishikawa N.K."/>
            <person name="Vargas-Isla R."/>
            <person name="Ushijima S."/>
            <person name="Smith C.A."/>
            <person name="Donoghue J."/>
            <person name="Ahrendt S."/>
            <person name="Andreopoulos W."/>
            <person name="He G."/>
            <person name="LaButti K."/>
            <person name="Lipzen A."/>
            <person name="Ng V."/>
            <person name="Riley R."/>
            <person name="Sandor L."/>
            <person name="Barry K."/>
            <person name="Martinez A.T."/>
            <person name="Xiao Y."/>
            <person name="Gibbons J.G."/>
            <person name="Terashima K."/>
            <person name="Grigoriev I.V."/>
            <person name="Hibbett D."/>
        </authorList>
    </citation>
    <scope>NUCLEOTIDE SEQUENCE [LARGE SCALE GENOMIC DNA]</scope>
    <source>
        <strain evidence="2 3">TFB7810</strain>
    </source>
</reference>
<proteinExistence type="predicted"/>